<dbReference type="Proteomes" id="UP001066276">
    <property type="component" value="Chromosome 9"/>
</dbReference>
<organism evidence="1 2">
    <name type="scientific">Pleurodeles waltl</name>
    <name type="common">Iberian ribbed newt</name>
    <dbReference type="NCBI Taxonomy" id="8319"/>
    <lineage>
        <taxon>Eukaryota</taxon>
        <taxon>Metazoa</taxon>
        <taxon>Chordata</taxon>
        <taxon>Craniata</taxon>
        <taxon>Vertebrata</taxon>
        <taxon>Euteleostomi</taxon>
        <taxon>Amphibia</taxon>
        <taxon>Batrachia</taxon>
        <taxon>Caudata</taxon>
        <taxon>Salamandroidea</taxon>
        <taxon>Salamandridae</taxon>
        <taxon>Pleurodelinae</taxon>
        <taxon>Pleurodeles</taxon>
    </lineage>
</organism>
<sequence>EKATIIESFVYISSFNHGDIVRACWGMWKCIMGNHTSLRLPQGTPYLQFWLISRCFLCCIVVSCQTSIEMKSSADTDIFHDLQTCLLAVHNLTVSGWLHVNRTNTR</sequence>
<name>A0AAV7MJN8_PLEWA</name>
<comment type="caution">
    <text evidence="1">The sequence shown here is derived from an EMBL/GenBank/DDBJ whole genome shotgun (WGS) entry which is preliminary data.</text>
</comment>
<feature type="non-terminal residue" evidence="1">
    <location>
        <position position="1"/>
    </location>
</feature>
<proteinExistence type="predicted"/>
<dbReference type="AlphaFoldDB" id="A0AAV7MJN8"/>
<reference evidence="1" key="1">
    <citation type="journal article" date="2022" name="bioRxiv">
        <title>Sequencing and chromosome-scale assembly of the giantPleurodeles waltlgenome.</title>
        <authorList>
            <person name="Brown T."/>
            <person name="Elewa A."/>
            <person name="Iarovenko S."/>
            <person name="Subramanian E."/>
            <person name="Araus A.J."/>
            <person name="Petzold A."/>
            <person name="Susuki M."/>
            <person name="Suzuki K.-i.T."/>
            <person name="Hayashi T."/>
            <person name="Toyoda A."/>
            <person name="Oliveira C."/>
            <person name="Osipova E."/>
            <person name="Leigh N.D."/>
            <person name="Simon A."/>
            <person name="Yun M.H."/>
        </authorList>
    </citation>
    <scope>NUCLEOTIDE SEQUENCE</scope>
    <source>
        <strain evidence="1">20211129_DDA</strain>
        <tissue evidence="1">Liver</tissue>
    </source>
</reference>
<evidence type="ECO:0000313" key="2">
    <source>
        <dbReference type="Proteomes" id="UP001066276"/>
    </source>
</evidence>
<dbReference type="EMBL" id="JANPWB010000013">
    <property type="protein sequence ID" value="KAJ1103722.1"/>
    <property type="molecule type" value="Genomic_DNA"/>
</dbReference>
<evidence type="ECO:0000313" key="1">
    <source>
        <dbReference type="EMBL" id="KAJ1103722.1"/>
    </source>
</evidence>
<accession>A0AAV7MJN8</accession>
<feature type="non-terminal residue" evidence="1">
    <location>
        <position position="106"/>
    </location>
</feature>
<gene>
    <name evidence="1" type="ORF">NDU88_001143</name>
</gene>
<keyword evidence="2" id="KW-1185">Reference proteome</keyword>
<protein>
    <submittedName>
        <fullName evidence="1">Uncharacterized protein</fullName>
    </submittedName>
</protein>